<comment type="caution">
    <text evidence="2">The sequence shown here is derived from an EMBL/GenBank/DDBJ whole genome shotgun (WGS) entry which is preliminary data.</text>
</comment>
<keyword evidence="1" id="KW-0732">Signal</keyword>
<evidence type="ECO:0000256" key="1">
    <source>
        <dbReference type="SAM" id="SignalP"/>
    </source>
</evidence>
<sequence>MSLLIVLAASVALATTEAYEDRFYSQYRGPPAPLTSDGMVMDTPEVANARAAHLALHAETMARLRKAENDYEAYENNETPYVTRVMDPVETVMMKRQRQRSYMPLGPDGRPTENAQSTDAKTSLLAAHTRAASKASEFYEFDVFGGRKNWLYLAPLRVAYKHAPSMGYRGPLAPLGPDGRVIDTPEVMRAREAHMKAHARALALSTQNDLYY</sequence>
<feature type="signal peptide" evidence="1">
    <location>
        <begin position="1"/>
        <end position="18"/>
    </location>
</feature>
<dbReference type="EMBL" id="CAXAJV020001292">
    <property type="protein sequence ID" value="CAL7942021.1"/>
    <property type="molecule type" value="Genomic_DNA"/>
</dbReference>
<proteinExistence type="predicted"/>
<accession>A0ABP1NP67</accession>
<keyword evidence="3" id="KW-1185">Reference proteome</keyword>
<evidence type="ECO:0000313" key="2">
    <source>
        <dbReference type="EMBL" id="CAL7942021.1"/>
    </source>
</evidence>
<feature type="chain" id="PRO_5045941797" evidence="1">
    <location>
        <begin position="19"/>
        <end position="212"/>
    </location>
</feature>
<gene>
    <name evidence="2" type="ORF">XYLVIOL_LOCUS5322</name>
</gene>
<name>A0ABP1NP67_XYLVO</name>
<dbReference type="Proteomes" id="UP001642520">
    <property type="component" value="Unassembled WGS sequence"/>
</dbReference>
<protein>
    <submittedName>
        <fullName evidence="2">Uncharacterized protein</fullName>
    </submittedName>
</protein>
<evidence type="ECO:0000313" key="3">
    <source>
        <dbReference type="Proteomes" id="UP001642520"/>
    </source>
</evidence>
<reference evidence="2 3" key="1">
    <citation type="submission" date="2024-08" db="EMBL/GenBank/DDBJ databases">
        <authorList>
            <person name="Will J Nash"/>
            <person name="Angela Man"/>
            <person name="Seanna McTaggart"/>
            <person name="Kendall Baker"/>
            <person name="Tom Barker"/>
            <person name="Leah Catchpole"/>
            <person name="Alex Durrant"/>
            <person name="Karim Gharbi"/>
            <person name="Naomi Irish"/>
            <person name="Gemy Kaithakottil"/>
            <person name="Debby Ku"/>
            <person name="Aaliyah Providence"/>
            <person name="Felix Shaw"/>
            <person name="David Swarbreck"/>
            <person name="Chris Watkins"/>
            <person name="Ann M. McCartney"/>
            <person name="Giulio Formenti"/>
            <person name="Alice Mouton"/>
            <person name="Noel Vella"/>
            <person name="Bjorn M von Reumont"/>
            <person name="Adriana Vella"/>
            <person name="Wilfried Haerty"/>
        </authorList>
    </citation>
    <scope>NUCLEOTIDE SEQUENCE [LARGE SCALE GENOMIC DNA]</scope>
</reference>
<organism evidence="2 3">
    <name type="scientific">Xylocopa violacea</name>
    <name type="common">Violet carpenter bee</name>
    <name type="synonym">Apis violacea</name>
    <dbReference type="NCBI Taxonomy" id="135666"/>
    <lineage>
        <taxon>Eukaryota</taxon>
        <taxon>Metazoa</taxon>
        <taxon>Ecdysozoa</taxon>
        <taxon>Arthropoda</taxon>
        <taxon>Hexapoda</taxon>
        <taxon>Insecta</taxon>
        <taxon>Pterygota</taxon>
        <taxon>Neoptera</taxon>
        <taxon>Endopterygota</taxon>
        <taxon>Hymenoptera</taxon>
        <taxon>Apocrita</taxon>
        <taxon>Aculeata</taxon>
        <taxon>Apoidea</taxon>
        <taxon>Anthophila</taxon>
        <taxon>Apidae</taxon>
        <taxon>Xylocopa</taxon>
        <taxon>Xylocopa</taxon>
    </lineage>
</organism>